<accession>A0A8C0KVN5</accession>
<evidence type="ECO:0000256" key="1">
    <source>
        <dbReference type="ARBA" id="ARBA00004123"/>
    </source>
</evidence>
<evidence type="ECO:0000313" key="9">
    <source>
        <dbReference type="Proteomes" id="UP000694391"/>
    </source>
</evidence>
<sequence>MTYQLYRNTTLGNSLQESLDEGSLNTNRFCNNVWTFVLNDVEFREVTELIKVDKVGIPGWRNPGSNPTSGSRCMEPASPSACVSASLSLCVTIVDK</sequence>
<reference evidence="8" key="1">
    <citation type="submission" date="2025-05" db="UniProtKB">
        <authorList>
            <consortium name="Ensembl"/>
        </authorList>
    </citation>
    <scope>IDENTIFICATION</scope>
</reference>
<organism evidence="8 9">
    <name type="scientific">Canis lupus dingo</name>
    <name type="common">dingo</name>
    <dbReference type="NCBI Taxonomy" id="286419"/>
    <lineage>
        <taxon>Eukaryota</taxon>
        <taxon>Metazoa</taxon>
        <taxon>Chordata</taxon>
        <taxon>Craniata</taxon>
        <taxon>Vertebrata</taxon>
        <taxon>Euteleostomi</taxon>
        <taxon>Mammalia</taxon>
        <taxon>Eutheria</taxon>
        <taxon>Laurasiatheria</taxon>
        <taxon>Carnivora</taxon>
        <taxon>Caniformia</taxon>
        <taxon>Canidae</taxon>
        <taxon>Canis</taxon>
    </lineage>
</organism>
<dbReference type="GO" id="GO:0006367">
    <property type="term" value="P:transcription initiation at RNA polymerase II promoter"/>
    <property type="evidence" value="ECO:0007669"/>
    <property type="project" value="InterPro"/>
</dbReference>
<dbReference type="PANTHER" id="PTHR10966">
    <property type="entry name" value="TRANSCRIPTION INITIATION FACTOR IIA SUBUNIT 2"/>
    <property type="match status" value="1"/>
</dbReference>
<dbReference type="CDD" id="cd10014">
    <property type="entry name" value="TFIIA_gamma_C"/>
    <property type="match status" value="1"/>
</dbReference>
<dbReference type="InterPro" id="IPR009083">
    <property type="entry name" value="TFIIA_a-hlx"/>
</dbReference>
<evidence type="ECO:0000256" key="3">
    <source>
        <dbReference type="ARBA" id="ARBA00023015"/>
    </source>
</evidence>
<evidence type="ECO:0000259" key="7">
    <source>
        <dbReference type="Pfam" id="PF02751"/>
    </source>
</evidence>
<dbReference type="Ensembl" id="ENSCAFT00020024089.1">
    <property type="protein sequence ID" value="ENSCAFP00020020803.1"/>
    <property type="gene ID" value="ENSCAFG00020016470.1"/>
</dbReference>
<dbReference type="Ensembl" id="ENSCAFT00020014924.1">
    <property type="protein sequence ID" value="ENSCAFP00020012929.1"/>
    <property type="gene ID" value="ENSCAFG00020010416.1"/>
</dbReference>
<name>A0A8C0KVN5_CANLU</name>
<dbReference type="Gene3D" id="2.30.18.10">
    <property type="entry name" value="Transcription factor IIA (TFIIA), beta-barrel domain"/>
    <property type="match status" value="1"/>
</dbReference>
<dbReference type="AlphaFoldDB" id="A0A8C0KVN5"/>
<evidence type="ECO:0000256" key="5">
    <source>
        <dbReference type="ARBA" id="ARBA00023242"/>
    </source>
</evidence>
<dbReference type="Gene3D" id="1.10.287.190">
    <property type="entry name" value="Transcription factor IIA gamma subunit, alpha-helical domain"/>
    <property type="match status" value="1"/>
</dbReference>
<keyword evidence="5" id="KW-0539">Nucleus</keyword>
<dbReference type="InterPro" id="IPR015871">
    <property type="entry name" value="TFIIA_gsu_C"/>
</dbReference>
<dbReference type="SUPFAM" id="SSF47396">
    <property type="entry name" value="Transcription factor IIA (TFIIA), alpha-helical domain"/>
    <property type="match status" value="1"/>
</dbReference>
<evidence type="ECO:0000256" key="2">
    <source>
        <dbReference type="ARBA" id="ARBA00007675"/>
    </source>
</evidence>
<comment type="subcellular location">
    <subcellularLocation>
        <location evidence="1">Nucleus</location>
    </subcellularLocation>
</comment>
<dbReference type="Ensembl" id="ENSCAFT00020024082.1">
    <property type="protein sequence ID" value="ENSCAFP00020020797.1"/>
    <property type="gene ID" value="ENSCAFG00020016464.1"/>
</dbReference>
<evidence type="ECO:0000256" key="6">
    <source>
        <dbReference type="ARBA" id="ARBA00029898"/>
    </source>
</evidence>
<keyword evidence="4" id="KW-0804">Transcription</keyword>
<evidence type="ECO:0000256" key="4">
    <source>
        <dbReference type="ARBA" id="ARBA00023163"/>
    </source>
</evidence>
<feature type="domain" description="Transcription initiation factor IIA gamma subunit C-terminal" evidence="7">
    <location>
        <begin position="22"/>
        <end position="57"/>
    </location>
</feature>
<dbReference type="Ensembl" id="ENSCAFT00020001555.1">
    <property type="protein sequence ID" value="ENSCAFP00020001317.1"/>
    <property type="gene ID" value="ENSCAFG00020001199.1"/>
</dbReference>
<proteinExistence type="inferred from homology"/>
<keyword evidence="9" id="KW-1185">Reference proteome</keyword>
<dbReference type="InterPro" id="IPR009088">
    <property type="entry name" value="TFIIA_b-brl"/>
</dbReference>
<dbReference type="GO" id="GO:0005672">
    <property type="term" value="C:transcription factor TFIIA complex"/>
    <property type="evidence" value="ECO:0007669"/>
    <property type="project" value="InterPro"/>
</dbReference>
<dbReference type="GeneTree" id="ENSGT00940000165777"/>
<dbReference type="InterPro" id="IPR003194">
    <property type="entry name" value="TFIIA_gsu"/>
</dbReference>
<comment type="similarity">
    <text evidence="2">Belongs to the TFIIA subunit 2 family.</text>
</comment>
<evidence type="ECO:0000313" key="8">
    <source>
        <dbReference type="Ensembl" id="ENSCAFP00020020803.1"/>
    </source>
</evidence>
<dbReference type="Pfam" id="PF02751">
    <property type="entry name" value="TFIIA_gamma_C"/>
    <property type="match status" value="1"/>
</dbReference>
<dbReference type="SUPFAM" id="SSF50784">
    <property type="entry name" value="Transcription factor IIA (TFIIA), beta-barrel domain"/>
    <property type="match status" value="1"/>
</dbReference>
<dbReference type="Proteomes" id="UP000694391">
    <property type="component" value="Unplaced"/>
</dbReference>
<keyword evidence="3" id="KW-0805">Transcription regulation</keyword>
<protein>
    <recommendedName>
        <fullName evidence="6">Transcription initiation factor IIA gamma chain</fullName>
    </recommendedName>
</protein>